<proteinExistence type="predicted"/>
<sequence>MSNSKWVKLIARLVENCHLIKECRVKLLGEEYTGLRLLRIDEDVTFNFDYYPAAMEAMISGKPYGWKFYCQIEWLDFPSTVTDAQGRPVAQDTAAIQDQIAEVGRFQLALTGDNLRLYAYQQVNSST</sequence>
<evidence type="ECO:0000313" key="2">
    <source>
        <dbReference type="Proteomes" id="UP000831785"/>
    </source>
</evidence>
<dbReference type="RefSeq" id="WP_244714489.1">
    <property type="nucleotide sequence ID" value="NZ_CP095049.1"/>
</dbReference>
<evidence type="ECO:0000313" key="1">
    <source>
        <dbReference type="EMBL" id="UOQ51279.1"/>
    </source>
</evidence>
<protein>
    <submittedName>
        <fullName evidence="1">Uncharacterized protein</fullName>
    </submittedName>
</protein>
<name>A0ABY4F3P8_9BACT</name>
<gene>
    <name evidence="1" type="ORF">MUN80_16115</name>
</gene>
<dbReference type="Proteomes" id="UP000831785">
    <property type="component" value="Chromosome"/>
</dbReference>
<organism evidence="1 2">
    <name type="scientific">Hymenobacter cellulosivorans</name>
    <dbReference type="NCBI Taxonomy" id="2932249"/>
    <lineage>
        <taxon>Bacteria</taxon>
        <taxon>Pseudomonadati</taxon>
        <taxon>Bacteroidota</taxon>
        <taxon>Cytophagia</taxon>
        <taxon>Cytophagales</taxon>
        <taxon>Hymenobacteraceae</taxon>
        <taxon>Hymenobacter</taxon>
    </lineage>
</organism>
<reference evidence="1 2" key="1">
    <citation type="submission" date="2022-04" db="EMBL/GenBank/DDBJ databases">
        <title>Hymenobacter sp. isolated from the air.</title>
        <authorList>
            <person name="Won M."/>
            <person name="Lee C.-M."/>
            <person name="Woen H.-Y."/>
            <person name="Kwon S.-W."/>
        </authorList>
    </citation>
    <scope>NUCLEOTIDE SEQUENCE [LARGE SCALE GENOMIC DNA]</scope>
    <source>
        <strain evidence="2">5116 S-27</strain>
    </source>
</reference>
<keyword evidence="2" id="KW-1185">Reference proteome</keyword>
<accession>A0ABY4F3P8</accession>
<dbReference type="EMBL" id="CP095049">
    <property type="protein sequence ID" value="UOQ51279.1"/>
    <property type="molecule type" value="Genomic_DNA"/>
</dbReference>